<dbReference type="Pfam" id="PF02518">
    <property type="entry name" value="HATPase_c"/>
    <property type="match status" value="1"/>
</dbReference>
<dbReference type="InterPro" id="IPR035965">
    <property type="entry name" value="PAS-like_dom_sf"/>
</dbReference>
<keyword evidence="9" id="KW-0067">ATP-binding</keyword>
<dbReference type="NCBIfam" id="TIGR00229">
    <property type="entry name" value="sensory_box"/>
    <property type="match status" value="2"/>
</dbReference>
<dbReference type="CDD" id="cd00082">
    <property type="entry name" value="HisKA"/>
    <property type="match status" value="1"/>
</dbReference>
<evidence type="ECO:0000256" key="11">
    <source>
        <dbReference type="ARBA" id="ARBA00023012"/>
    </source>
</evidence>
<dbReference type="PROSITE" id="PS50113">
    <property type="entry name" value="PAC"/>
    <property type="match status" value="2"/>
</dbReference>
<dbReference type="InterPro" id="IPR005467">
    <property type="entry name" value="His_kinase_dom"/>
</dbReference>
<dbReference type="InterPro" id="IPR036890">
    <property type="entry name" value="HATPase_C_sf"/>
</dbReference>
<dbReference type="Gene3D" id="3.30.450.20">
    <property type="entry name" value="PAS domain"/>
    <property type="match status" value="4"/>
</dbReference>
<dbReference type="SMART" id="SM00091">
    <property type="entry name" value="PAS"/>
    <property type="match status" value="3"/>
</dbReference>
<dbReference type="InterPro" id="IPR004358">
    <property type="entry name" value="Sig_transdc_His_kin-like_C"/>
</dbReference>
<dbReference type="Proteomes" id="UP000199679">
    <property type="component" value="Chromosome I"/>
</dbReference>
<feature type="coiled-coil region" evidence="13">
    <location>
        <begin position="324"/>
        <end position="379"/>
    </location>
</feature>
<feature type="domain" description="PAS" evidence="15">
    <location>
        <begin position="499"/>
        <end position="570"/>
    </location>
</feature>
<proteinExistence type="predicted"/>
<dbReference type="PROSITE" id="PS50109">
    <property type="entry name" value="HIS_KIN"/>
    <property type="match status" value="1"/>
</dbReference>
<dbReference type="OrthoDB" id="9813151at2"/>
<comment type="catalytic activity">
    <reaction evidence="1">
        <text>ATP + protein L-histidine = ADP + protein N-phospho-L-histidine.</text>
        <dbReference type="EC" id="2.7.13.3"/>
    </reaction>
</comment>
<dbReference type="Gene3D" id="3.30.565.10">
    <property type="entry name" value="Histidine kinase-like ATPase, C-terminal domain"/>
    <property type="match status" value="1"/>
</dbReference>
<dbReference type="STRING" id="652787.SAMN05216490_4244"/>
<accession>A0A1H2BP08</accession>
<dbReference type="InterPro" id="IPR003594">
    <property type="entry name" value="HATPase_dom"/>
</dbReference>
<dbReference type="GO" id="GO:0030295">
    <property type="term" value="F:protein kinase activator activity"/>
    <property type="evidence" value="ECO:0007669"/>
    <property type="project" value="TreeGrafter"/>
</dbReference>
<keyword evidence="6" id="KW-0812">Transmembrane</keyword>
<dbReference type="EMBL" id="LT629740">
    <property type="protein sequence ID" value="SDT59928.1"/>
    <property type="molecule type" value="Genomic_DNA"/>
</dbReference>
<comment type="subcellular location">
    <subcellularLocation>
        <location evidence="2">Membrane</location>
        <topology evidence="2">Multi-pass membrane protein</topology>
    </subcellularLocation>
</comment>
<dbReference type="SMART" id="SM00387">
    <property type="entry name" value="HATPase_c"/>
    <property type="match status" value="1"/>
</dbReference>
<evidence type="ECO:0000256" key="7">
    <source>
        <dbReference type="ARBA" id="ARBA00022741"/>
    </source>
</evidence>
<evidence type="ECO:0000256" key="3">
    <source>
        <dbReference type="ARBA" id="ARBA00012438"/>
    </source>
</evidence>
<reference evidence="17 18" key="1">
    <citation type="submission" date="2016-10" db="EMBL/GenBank/DDBJ databases">
        <authorList>
            <person name="de Groot N.N."/>
        </authorList>
    </citation>
    <scope>NUCLEOTIDE SEQUENCE [LARGE SCALE GENOMIC DNA]</scope>
    <source>
        <strain evidence="17 18">MP1X4</strain>
    </source>
</reference>
<evidence type="ECO:0000256" key="13">
    <source>
        <dbReference type="SAM" id="Coils"/>
    </source>
</evidence>
<feature type="domain" description="Histidine kinase" evidence="14">
    <location>
        <begin position="630"/>
        <end position="844"/>
    </location>
</feature>
<keyword evidence="5" id="KW-0808">Transferase</keyword>
<keyword evidence="12" id="KW-0472">Membrane</keyword>
<dbReference type="Pfam" id="PF08447">
    <property type="entry name" value="PAS_3"/>
    <property type="match status" value="1"/>
</dbReference>
<dbReference type="Pfam" id="PF08448">
    <property type="entry name" value="PAS_4"/>
    <property type="match status" value="3"/>
</dbReference>
<evidence type="ECO:0000256" key="8">
    <source>
        <dbReference type="ARBA" id="ARBA00022777"/>
    </source>
</evidence>
<dbReference type="PANTHER" id="PTHR42878">
    <property type="entry name" value="TWO-COMPONENT HISTIDINE KINASE"/>
    <property type="match status" value="1"/>
</dbReference>
<evidence type="ECO:0000256" key="4">
    <source>
        <dbReference type="ARBA" id="ARBA00022553"/>
    </source>
</evidence>
<evidence type="ECO:0000256" key="6">
    <source>
        <dbReference type="ARBA" id="ARBA00022692"/>
    </source>
</evidence>
<dbReference type="SUPFAM" id="SSF47384">
    <property type="entry name" value="Homodimeric domain of signal transducing histidine kinase"/>
    <property type="match status" value="1"/>
</dbReference>
<dbReference type="FunFam" id="3.30.565.10:FF:000006">
    <property type="entry name" value="Sensor histidine kinase WalK"/>
    <property type="match status" value="1"/>
</dbReference>
<keyword evidence="4" id="KW-0597">Phosphoprotein</keyword>
<keyword evidence="7" id="KW-0547">Nucleotide-binding</keyword>
<evidence type="ECO:0000313" key="18">
    <source>
        <dbReference type="Proteomes" id="UP000199679"/>
    </source>
</evidence>
<dbReference type="SUPFAM" id="SSF55785">
    <property type="entry name" value="PYP-like sensor domain (PAS domain)"/>
    <property type="match status" value="4"/>
</dbReference>
<dbReference type="GO" id="GO:0005524">
    <property type="term" value="F:ATP binding"/>
    <property type="evidence" value="ECO:0007669"/>
    <property type="project" value="UniProtKB-KW"/>
</dbReference>
<dbReference type="InterPro" id="IPR000014">
    <property type="entry name" value="PAS"/>
</dbReference>
<dbReference type="SUPFAM" id="SSF55874">
    <property type="entry name" value="ATPase domain of HSP90 chaperone/DNA topoisomerase II/histidine kinase"/>
    <property type="match status" value="1"/>
</dbReference>
<dbReference type="PANTHER" id="PTHR42878:SF7">
    <property type="entry name" value="SENSOR HISTIDINE KINASE GLRK"/>
    <property type="match status" value="1"/>
</dbReference>
<organism evidence="17 18">
    <name type="scientific">Mucilaginibacter mallensis</name>
    <dbReference type="NCBI Taxonomy" id="652787"/>
    <lineage>
        <taxon>Bacteria</taxon>
        <taxon>Pseudomonadati</taxon>
        <taxon>Bacteroidota</taxon>
        <taxon>Sphingobacteriia</taxon>
        <taxon>Sphingobacteriales</taxon>
        <taxon>Sphingobacteriaceae</taxon>
        <taxon>Mucilaginibacter</taxon>
    </lineage>
</organism>
<evidence type="ECO:0000256" key="12">
    <source>
        <dbReference type="ARBA" id="ARBA00023136"/>
    </source>
</evidence>
<dbReference type="InterPro" id="IPR003661">
    <property type="entry name" value="HisK_dim/P_dom"/>
</dbReference>
<dbReference type="CDD" id="cd00130">
    <property type="entry name" value="PAS"/>
    <property type="match status" value="1"/>
</dbReference>
<keyword evidence="13" id="KW-0175">Coiled coil</keyword>
<dbReference type="GO" id="GO:0000155">
    <property type="term" value="F:phosphorelay sensor kinase activity"/>
    <property type="evidence" value="ECO:0007669"/>
    <property type="project" value="InterPro"/>
</dbReference>
<evidence type="ECO:0000256" key="5">
    <source>
        <dbReference type="ARBA" id="ARBA00022679"/>
    </source>
</evidence>
<dbReference type="Pfam" id="PF00512">
    <property type="entry name" value="HisKA"/>
    <property type="match status" value="1"/>
</dbReference>
<feature type="domain" description="PAC" evidence="16">
    <location>
        <begin position="573"/>
        <end position="626"/>
    </location>
</feature>
<dbReference type="GO" id="GO:0016020">
    <property type="term" value="C:membrane"/>
    <property type="evidence" value="ECO:0007669"/>
    <property type="project" value="UniProtKB-SubCell"/>
</dbReference>
<name>A0A1H2BP08_MUCMA</name>
<evidence type="ECO:0000256" key="1">
    <source>
        <dbReference type="ARBA" id="ARBA00000085"/>
    </source>
</evidence>
<dbReference type="PROSITE" id="PS50112">
    <property type="entry name" value="PAS"/>
    <property type="match status" value="1"/>
</dbReference>
<dbReference type="AlphaFoldDB" id="A0A1H2BP08"/>
<gene>
    <name evidence="17" type="ORF">SAMN05216490_4244</name>
</gene>
<evidence type="ECO:0000259" key="14">
    <source>
        <dbReference type="PROSITE" id="PS50109"/>
    </source>
</evidence>
<evidence type="ECO:0000259" key="16">
    <source>
        <dbReference type="PROSITE" id="PS50113"/>
    </source>
</evidence>
<dbReference type="InterPro" id="IPR000700">
    <property type="entry name" value="PAS-assoc_C"/>
</dbReference>
<dbReference type="RefSeq" id="WP_091377768.1">
    <property type="nucleotide sequence ID" value="NZ_LT629740.1"/>
</dbReference>
<dbReference type="Gene3D" id="2.10.70.100">
    <property type="match status" value="1"/>
</dbReference>
<dbReference type="GO" id="GO:0007234">
    <property type="term" value="P:osmosensory signaling via phosphorelay pathway"/>
    <property type="evidence" value="ECO:0007669"/>
    <property type="project" value="TreeGrafter"/>
</dbReference>
<dbReference type="Gene3D" id="1.10.287.130">
    <property type="match status" value="1"/>
</dbReference>
<dbReference type="PRINTS" id="PR00344">
    <property type="entry name" value="BCTRLSENSOR"/>
</dbReference>
<feature type="domain" description="PAC" evidence="16">
    <location>
        <begin position="273"/>
        <end position="326"/>
    </location>
</feature>
<keyword evidence="11" id="KW-0902">Two-component regulatory system</keyword>
<evidence type="ECO:0000313" key="17">
    <source>
        <dbReference type="EMBL" id="SDT59928.1"/>
    </source>
</evidence>
<dbReference type="InterPro" id="IPR050351">
    <property type="entry name" value="BphY/WalK/GraS-like"/>
</dbReference>
<dbReference type="InterPro" id="IPR013655">
    <property type="entry name" value="PAS_fold_3"/>
</dbReference>
<keyword evidence="18" id="KW-1185">Reference proteome</keyword>
<sequence>MQQADQPKNKDYPFLKGGGEMGELMRTTDWSATALGTPDTWPQSLRTTLSIILNSKFPMFLWWGPELICFYNDAYRPSLGQHGKHPSILGMPAHLAWSEIWNTIKPLISQVLAGGESTWSEDQLIPIYRNGKIEDVYWTFSYSPVADESGEVAGVFVTCTETTAKIVANKQLEETNRHLKAAREADRLIQKKLQENDNNLRLIILQAPVAIAIFRGPEYVVEIANARALELWGRRLPQVLNKPILQAMPELLDQGIKQLLDNVFNTGEVFSVKELPIQLFRNRKMTTAYIDFVYDPLYDAEGNINGIITIGTEVTTQVLTRKRIEESATEFQAINEELVGANEELASTNEELTETQWHLQQLVVEIEKSESRFRNLVQQAPVAICLLRGRELVFEAANDKIQFMLGKDAAIIGKPFEEAVPELKGQPFFKLLDDVFTTGENYYGNETPAVINHKGQLINGYFTFIYQPIKNRDGITTAVMIVAIEVTEQVNARKKVEQAEEMLRFALEAANIGTWYINSDTRELKTTPRLRELFGYDVNKEMTFDEAIGQVTEDFRDKILEQINAAIENGGNYDFTYTMRRFNDDQLIWLRSLGKLSRDHENEFTTFSGVVMDITEQKQDEQRKSDFIGMVSHELKTPLTSLTAIVQVLNMKLKNSEDSFIAGALDKANIQVKKMGTMINGFLNISRLESGKIHVAKEHFDMVLLLTEMMDEVKLTVSSHNISLAPHEHVEVYADRDKIGSVISNLLTNAVKYSPKGKHIEVKCVVTGNNIQVSVKDEGMGIKPQDIDKLFDRYYRVETAHTRHISGFGIGLYLSSEIIHRHDGEIWVESESGKGSTFYFTLPL</sequence>
<evidence type="ECO:0000256" key="9">
    <source>
        <dbReference type="ARBA" id="ARBA00022840"/>
    </source>
</evidence>
<dbReference type="GO" id="GO:0000156">
    <property type="term" value="F:phosphorelay response regulator activity"/>
    <property type="evidence" value="ECO:0007669"/>
    <property type="project" value="TreeGrafter"/>
</dbReference>
<evidence type="ECO:0000259" key="15">
    <source>
        <dbReference type="PROSITE" id="PS50112"/>
    </source>
</evidence>
<evidence type="ECO:0000256" key="2">
    <source>
        <dbReference type="ARBA" id="ARBA00004141"/>
    </source>
</evidence>
<keyword evidence="10" id="KW-1133">Transmembrane helix</keyword>
<keyword evidence="8" id="KW-0418">Kinase</keyword>
<protein>
    <recommendedName>
        <fullName evidence="3">histidine kinase</fullName>
        <ecNumber evidence="3">2.7.13.3</ecNumber>
    </recommendedName>
</protein>
<dbReference type="InterPro" id="IPR036097">
    <property type="entry name" value="HisK_dim/P_sf"/>
</dbReference>
<evidence type="ECO:0000256" key="10">
    <source>
        <dbReference type="ARBA" id="ARBA00022989"/>
    </source>
</evidence>
<dbReference type="InterPro" id="IPR013656">
    <property type="entry name" value="PAS_4"/>
</dbReference>
<dbReference type="SMART" id="SM00388">
    <property type="entry name" value="HisKA"/>
    <property type="match status" value="1"/>
</dbReference>
<dbReference type="EC" id="2.7.13.3" evidence="3"/>